<comment type="similarity">
    <text evidence="1 6">Belongs to the carbohydrate kinase PfkB family.</text>
</comment>
<evidence type="ECO:0000313" key="8">
    <source>
        <dbReference type="EMBL" id="TMI76369.1"/>
    </source>
</evidence>
<dbReference type="AlphaFoldDB" id="A0A537IYH7"/>
<dbReference type="PRINTS" id="PR00990">
    <property type="entry name" value="RIBOKINASE"/>
</dbReference>
<dbReference type="Proteomes" id="UP000318834">
    <property type="component" value="Unassembled WGS sequence"/>
</dbReference>
<dbReference type="Pfam" id="PF00294">
    <property type="entry name" value="PfkB"/>
    <property type="match status" value="1"/>
</dbReference>
<organism evidence="8 9">
    <name type="scientific">Candidatus Segetimicrobium genomatis</name>
    <dbReference type="NCBI Taxonomy" id="2569760"/>
    <lineage>
        <taxon>Bacteria</taxon>
        <taxon>Bacillati</taxon>
        <taxon>Candidatus Sysuimicrobiota</taxon>
        <taxon>Candidatus Sysuimicrobiia</taxon>
        <taxon>Candidatus Sysuimicrobiales</taxon>
        <taxon>Candidatus Segetimicrobiaceae</taxon>
        <taxon>Candidatus Segetimicrobium</taxon>
    </lineage>
</organism>
<comment type="caution">
    <text evidence="8">The sequence shown here is derived from an EMBL/GenBank/DDBJ whole genome shotgun (WGS) entry which is preliminary data.</text>
</comment>
<keyword evidence="4 6" id="KW-0418">Kinase</keyword>
<dbReference type="GO" id="GO:0006000">
    <property type="term" value="P:fructose metabolic process"/>
    <property type="evidence" value="ECO:0007669"/>
    <property type="project" value="UniProtKB-ARBA"/>
</dbReference>
<dbReference type="InterPro" id="IPR050306">
    <property type="entry name" value="PfkB_Carbo_kinase"/>
</dbReference>
<evidence type="ECO:0000256" key="2">
    <source>
        <dbReference type="ARBA" id="ARBA00022679"/>
    </source>
</evidence>
<dbReference type="PANTHER" id="PTHR43085">
    <property type="entry name" value="HEXOKINASE FAMILY MEMBER"/>
    <property type="match status" value="1"/>
</dbReference>
<evidence type="ECO:0000256" key="4">
    <source>
        <dbReference type="ARBA" id="ARBA00022777"/>
    </source>
</evidence>
<dbReference type="GO" id="GO:0005524">
    <property type="term" value="F:ATP binding"/>
    <property type="evidence" value="ECO:0007669"/>
    <property type="project" value="UniProtKB-KW"/>
</dbReference>
<dbReference type="PANTHER" id="PTHR43085:SF1">
    <property type="entry name" value="PSEUDOURIDINE KINASE-RELATED"/>
    <property type="match status" value="1"/>
</dbReference>
<keyword evidence="3" id="KW-0547">Nucleotide-binding</keyword>
<dbReference type="SUPFAM" id="SSF53613">
    <property type="entry name" value="Ribokinase-like"/>
    <property type="match status" value="1"/>
</dbReference>
<dbReference type="Gene3D" id="3.40.1190.20">
    <property type="match status" value="1"/>
</dbReference>
<evidence type="ECO:0000259" key="7">
    <source>
        <dbReference type="Pfam" id="PF00294"/>
    </source>
</evidence>
<dbReference type="GO" id="GO:0008865">
    <property type="term" value="F:fructokinase activity"/>
    <property type="evidence" value="ECO:0007669"/>
    <property type="project" value="UniProtKB-ARBA"/>
</dbReference>
<proteinExistence type="inferred from homology"/>
<name>A0A537IYH7_9BACT</name>
<protein>
    <submittedName>
        <fullName evidence="8">Carbohydrate kinase</fullName>
    </submittedName>
</protein>
<reference evidence="8 9" key="1">
    <citation type="journal article" date="2019" name="Nat. Microbiol.">
        <title>Mediterranean grassland soil C-N compound turnover is dependent on rainfall and depth, and is mediated by genomically divergent microorganisms.</title>
        <authorList>
            <person name="Diamond S."/>
            <person name="Andeer P.F."/>
            <person name="Li Z."/>
            <person name="Crits-Christoph A."/>
            <person name="Burstein D."/>
            <person name="Anantharaman K."/>
            <person name="Lane K.R."/>
            <person name="Thomas B.C."/>
            <person name="Pan C."/>
            <person name="Northen T.R."/>
            <person name="Banfield J.F."/>
        </authorList>
    </citation>
    <scope>NUCLEOTIDE SEQUENCE [LARGE SCALE GENOMIC DNA]</scope>
    <source>
        <strain evidence="8">NP_8</strain>
    </source>
</reference>
<dbReference type="InterPro" id="IPR002173">
    <property type="entry name" value="Carboh/pur_kinase_PfkB_CS"/>
</dbReference>
<keyword evidence="2 6" id="KW-0808">Transferase</keyword>
<dbReference type="InterPro" id="IPR011611">
    <property type="entry name" value="PfkB_dom"/>
</dbReference>
<dbReference type="EMBL" id="VBAP01000024">
    <property type="protein sequence ID" value="TMI76369.1"/>
    <property type="molecule type" value="Genomic_DNA"/>
</dbReference>
<keyword evidence="5" id="KW-0067">ATP-binding</keyword>
<gene>
    <name evidence="8" type="ORF">E6H05_03845</name>
</gene>
<dbReference type="InterPro" id="IPR029056">
    <property type="entry name" value="Ribokinase-like"/>
</dbReference>
<dbReference type="PROSITE" id="PS00584">
    <property type="entry name" value="PFKB_KINASES_2"/>
    <property type="match status" value="1"/>
</dbReference>
<evidence type="ECO:0000256" key="6">
    <source>
        <dbReference type="RuleBase" id="RU003704"/>
    </source>
</evidence>
<dbReference type="InterPro" id="IPR002139">
    <property type="entry name" value="Ribo/fructo_kinase"/>
</dbReference>
<accession>A0A537IYH7</accession>
<dbReference type="CDD" id="cd01167">
    <property type="entry name" value="bac_FRK"/>
    <property type="match status" value="1"/>
</dbReference>
<sequence length="315" mass="33380">MTPLFAAIGEILVDFTPIVEAGRTVGFRMHAGGSPCNVAVALARMGARVEFVGQASTDFFGRFLAENLRKEAVGIQYLSLSPAPSTLAFVALAGGEPSFTFYGDRAADTLLRPDDLPPEVAATTVLHFGSISLLRGTTATTIAGLVERLRGRTLLSFDPNIRSSLISDEPAFRRLLAPLLRLADIVKMSEADARWLAPDRSPETVAVELVELGPALVVITQGARGAYARTAAWQARIAAPRVRVVDTVGAGDAFTAGLLFALAQQEVTARAAVARLHSDGLETALRFAAAAAALTCTRAGADPPRLEEIEGFLRR</sequence>
<evidence type="ECO:0000256" key="5">
    <source>
        <dbReference type="ARBA" id="ARBA00022840"/>
    </source>
</evidence>
<evidence type="ECO:0000313" key="9">
    <source>
        <dbReference type="Proteomes" id="UP000318834"/>
    </source>
</evidence>
<evidence type="ECO:0000256" key="1">
    <source>
        <dbReference type="ARBA" id="ARBA00010688"/>
    </source>
</evidence>
<evidence type="ECO:0000256" key="3">
    <source>
        <dbReference type="ARBA" id="ARBA00022741"/>
    </source>
</evidence>
<feature type="domain" description="Carbohydrate kinase PfkB" evidence="7">
    <location>
        <begin position="6"/>
        <end position="304"/>
    </location>
</feature>